<sequence length="198" mass="22227">MISLYKGLLILGVTLGIGVAWNFLWSKNRLNDYSLDASATVTAQFERARSSDPIFTTVGKTLSGRETAQYKFSSTYVTANDDYAVQLYWHNHYRRLYVTAPKGINVYETDLLTGKVRHMKQGTAVAVTQVVKHGATTRYRLADGQYITGNKQYVSPVKSQAVKPVRSKTTVRRYEDVNLTKVVTTYQKGTTPRARAMG</sequence>
<protein>
    <recommendedName>
        <fullName evidence="2">DUF5776 domain-containing protein</fullName>
    </recommendedName>
</protein>
<dbReference type="RefSeq" id="WP_168848880.1">
    <property type="nucleotide sequence ID" value="NZ_JAAVSD010000004.1"/>
</dbReference>
<evidence type="ECO:0000313" key="3">
    <source>
        <dbReference type="EMBL" id="NLR29043.1"/>
    </source>
</evidence>
<proteinExistence type="predicted"/>
<evidence type="ECO:0000259" key="2">
    <source>
        <dbReference type="Pfam" id="PF19087"/>
    </source>
</evidence>
<dbReference type="InterPro" id="IPR044081">
    <property type="entry name" value="DUF5776"/>
</dbReference>
<dbReference type="EMBL" id="JAAVSD010000004">
    <property type="protein sequence ID" value="NLR29043.1"/>
    <property type="molecule type" value="Genomic_DNA"/>
</dbReference>
<keyword evidence="1" id="KW-1133">Transmembrane helix</keyword>
<keyword evidence="4" id="KW-1185">Reference proteome</keyword>
<evidence type="ECO:0000313" key="4">
    <source>
        <dbReference type="Proteomes" id="UP000707477"/>
    </source>
</evidence>
<gene>
    <name evidence="3" type="ORF">HEQ44_02475</name>
</gene>
<organism evidence="3 4">
    <name type="scientific">Levilactobacillus tujiorum</name>
    <dbReference type="NCBI Taxonomy" id="2912243"/>
    <lineage>
        <taxon>Bacteria</taxon>
        <taxon>Bacillati</taxon>
        <taxon>Bacillota</taxon>
        <taxon>Bacilli</taxon>
        <taxon>Lactobacillales</taxon>
        <taxon>Lactobacillaceae</taxon>
        <taxon>Levilactobacillus</taxon>
    </lineage>
</organism>
<comment type="caution">
    <text evidence="3">The sequence shown here is derived from an EMBL/GenBank/DDBJ whole genome shotgun (WGS) entry which is preliminary data.</text>
</comment>
<keyword evidence="1" id="KW-0812">Transmembrane</keyword>
<dbReference type="Pfam" id="PF19087">
    <property type="entry name" value="DUF5776"/>
    <property type="match status" value="1"/>
</dbReference>
<reference evidence="3 4" key="1">
    <citation type="submission" date="2020-03" db="EMBL/GenBank/DDBJ databases">
        <authorList>
            <person name="Zhang Z."/>
            <person name="Guo Z."/>
            <person name="Hou Q."/>
            <person name="Shen X."/>
        </authorList>
    </citation>
    <scope>NUCLEOTIDE SEQUENCE [LARGE SCALE GENOMIC DNA]</scope>
    <source>
        <strain evidence="3 4">HBUAS51329</strain>
    </source>
</reference>
<evidence type="ECO:0000256" key="1">
    <source>
        <dbReference type="SAM" id="Phobius"/>
    </source>
</evidence>
<feature type="transmembrane region" description="Helical" evidence="1">
    <location>
        <begin position="7"/>
        <end position="25"/>
    </location>
</feature>
<feature type="domain" description="DUF5776" evidence="2">
    <location>
        <begin position="88"/>
        <end position="154"/>
    </location>
</feature>
<dbReference type="Proteomes" id="UP000707477">
    <property type="component" value="Unassembled WGS sequence"/>
</dbReference>
<keyword evidence="1" id="KW-0472">Membrane</keyword>
<name>A0ABX1L2W9_9LACO</name>
<accession>A0ABX1L2W9</accession>